<evidence type="ECO:0000313" key="1">
    <source>
        <dbReference type="EMBL" id="KAH9841932.1"/>
    </source>
</evidence>
<comment type="caution">
    <text evidence="1">The sequence shown here is derived from an EMBL/GenBank/DDBJ whole genome shotgun (WGS) entry which is preliminary data.</text>
</comment>
<sequence length="99" mass="11229">MELNVALLALISGGLGFSTVLVLAQSFCPSQALQELDQTLSDDGEGFGGWIHGWRWSELQTQLEKSEEYANDLRNKIYGLHSWWQELKAVRYGLLCQIR</sequence>
<organism evidence="1 2">
    <name type="scientific">Rhodofomes roseus</name>
    <dbReference type="NCBI Taxonomy" id="34475"/>
    <lineage>
        <taxon>Eukaryota</taxon>
        <taxon>Fungi</taxon>
        <taxon>Dikarya</taxon>
        <taxon>Basidiomycota</taxon>
        <taxon>Agaricomycotina</taxon>
        <taxon>Agaricomycetes</taxon>
        <taxon>Polyporales</taxon>
        <taxon>Rhodofomes</taxon>
    </lineage>
</organism>
<accession>A0ABQ8KUH2</accession>
<dbReference type="GeneID" id="71998770"/>
<dbReference type="Proteomes" id="UP000814176">
    <property type="component" value="Unassembled WGS sequence"/>
</dbReference>
<name>A0ABQ8KUH2_9APHY</name>
<keyword evidence="2" id="KW-1185">Reference proteome</keyword>
<dbReference type="RefSeq" id="XP_047783231.1">
    <property type="nucleotide sequence ID" value="XM_047918038.1"/>
</dbReference>
<evidence type="ECO:0000313" key="2">
    <source>
        <dbReference type="Proteomes" id="UP000814176"/>
    </source>
</evidence>
<protein>
    <submittedName>
        <fullName evidence="1">Uncharacterized protein</fullName>
    </submittedName>
</protein>
<reference evidence="1 2" key="1">
    <citation type="journal article" date="2021" name="Environ. Microbiol.">
        <title>Gene family expansions and transcriptome signatures uncover fungal adaptations to wood decay.</title>
        <authorList>
            <person name="Hage H."/>
            <person name="Miyauchi S."/>
            <person name="Viragh M."/>
            <person name="Drula E."/>
            <person name="Min B."/>
            <person name="Chaduli D."/>
            <person name="Navarro D."/>
            <person name="Favel A."/>
            <person name="Norest M."/>
            <person name="Lesage-Meessen L."/>
            <person name="Balint B."/>
            <person name="Merenyi Z."/>
            <person name="de Eugenio L."/>
            <person name="Morin E."/>
            <person name="Martinez A.T."/>
            <person name="Baldrian P."/>
            <person name="Stursova M."/>
            <person name="Martinez M.J."/>
            <person name="Novotny C."/>
            <person name="Magnuson J.K."/>
            <person name="Spatafora J.W."/>
            <person name="Maurice S."/>
            <person name="Pangilinan J."/>
            <person name="Andreopoulos W."/>
            <person name="LaButti K."/>
            <person name="Hundley H."/>
            <person name="Na H."/>
            <person name="Kuo A."/>
            <person name="Barry K."/>
            <person name="Lipzen A."/>
            <person name="Henrissat B."/>
            <person name="Riley R."/>
            <person name="Ahrendt S."/>
            <person name="Nagy L.G."/>
            <person name="Grigoriev I.V."/>
            <person name="Martin F."/>
            <person name="Rosso M.N."/>
        </authorList>
    </citation>
    <scope>NUCLEOTIDE SEQUENCE [LARGE SCALE GENOMIC DNA]</scope>
    <source>
        <strain evidence="1 2">CIRM-BRFM 1785</strain>
    </source>
</reference>
<dbReference type="EMBL" id="JADCUA010000003">
    <property type="protein sequence ID" value="KAH9841932.1"/>
    <property type="molecule type" value="Genomic_DNA"/>
</dbReference>
<gene>
    <name evidence="1" type="ORF">C8Q71DRAFT_354791</name>
</gene>
<proteinExistence type="predicted"/>